<dbReference type="RefSeq" id="WP_014401742.1">
    <property type="nucleotide sequence ID" value="NC_017033.1"/>
</dbReference>
<reference evidence="6" key="1">
    <citation type="submission" date="2012-02" db="EMBL/GenBank/DDBJ databases">
        <title>The complete genome of Frateuria aurantia DSM 6220.</title>
        <authorList>
            <consortium name="US DOE Joint Genome Institute (JGI-PGF)"/>
            <person name="Lucas S."/>
            <person name="Copeland A."/>
            <person name="Lapidus A."/>
            <person name="Glavina del Rio T."/>
            <person name="Dalin E."/>
            <person name="Tice H."/>
            <person name="Bruce D."/>
            <person name="Goodwin L."/>
            <person name="Pitluck S."/>
            <person name="Peters L."/>
            <person name="Ovchinnikova G."/>
            <person name="Teshima H."/>
            <person name="Kyrpides N."/>
            <person name="Mavromatis K."/>
            <person name="Ivanova N."/>
            <person name="Brettin T."/>
            <person name="Detter J.C."/>
            <person name="Han C."/>
            <person name="Larimer F."/>
            <person name="Land M."/>
            <person name="Hauser L."/>
            <person name="Markowitz V."/>
            <person name="Cheng J.-F."/>
            <person name="Hugenholtz P."/>
            <person name="Woyke T."/>
            <person name="Wu D."/>
            <person name="Brambilla E."/>
            <person name="Klenk H.-P."/>
            <person name="Eisen J.A."/>
        </authorList>
    </citation>
    <scope>NUCLEOTIDE SEQUENCE</scope>
    <source>
        <strain evidence="6">DSM 6220</strain>
    </source>
</reference>
<accession>H8L2A2</accession>
<dbReference type="InterPro" id="IPR050808">
    <property type="entry name" value="Phage_Integrase"/>
</dbReference>
<dbReference type="Gene3D" id="1.10.443.10">
    <property type="entry name" value="Intergrase catalytic core"/>
    <property type="match status" value="1"/>
</dbReference>
<dbReference type="Gene3D" id="3.30.160.390">
    <property type="entry name" value="Integrase, DNA-binding domain"/>
    <property type="match status" value="1"/>
</dbReference>
<keyword evidence="2" id="KW-0229">DNA integration</keyword>
<evidence type="ECO:0000256" key="2">
    <source>
        <dbReference type="ARBA" id="ARBA00022908"/>
    </source>
</evidence>
<keyword evidence="3" id="KW-0238">DNA-binding</keyword>
<feature type="domain" description="Tyr recombinase" evidence="5">
    <location>
        <begin position="206"/>
        <end position="390"/>
    </location>
</feature>
<dbReference type="InterPro" id="IPR025166">
    <property type="entry name" value="Integrase_DNA_bind_dom"/>
</dbReference>
<dbReference type="Pfam" id="PF00589">
    <property type="entry name" value="Phage_integrase"/>
    <property type="match status" value="1"/>
</dbReference>
<dbReference type="Gene3D" id="1.10.150.130">
    <property type="match status" value="1"/>
</dbReference>
<dbReference type="EMBL" id="CP003350">
    <property type="protein sequence ID" value="AFC84736.1"/>
    <property type="molecule type" value="Genomic_DNA"/>
</dbReference>
<dbReference type="Pfam" id="PF22022">
    <property type="entry name" value="Phage_int_M"/>
    <property type="match status" value="1"/>
</dbReference>
<dbReference type="GO" id="GO:0003677">
    <property type="term" value="F:DNA binding"/>
    <property type="evidence" value="ECO:0007669"/>
    <property type="project" value="UniProtKB-KW"/>
</dbReference>
<organism evidence="6 7">
    <name type="scientific">Frateuria aurantia (strain ATCC 33424 / DSM 6220 / KCTC 2777 / LMG 1558 / NBRC 3245 / NCIMB 13370)</name>
    <name type="common">Acetobacter aurantius</name>
    <dbReference type="NCBI Taxonomy" id="767434"/>
    <lineage>
        <taxon>Bacteria</taxon>
        <taxon>Pseudomonadati</taxon>
        <taxon>Pseudomonadota</taxon>
        <taxon>Gammaproteobacteria</taxon>
        <taxon>Lysobacterales</taxon>
        <taxon>Rhodanobacteraceae</taxon>
        <taxon>Frateuria</taxon>
    </lineage>
</organism>
<keyword evidence="7" id="KW-1185">Reference proteome</keyword>
<dbReference type="InterPro" id="IPR013762">
    <property type="entry name" value="Integrase-like_cat_sf"/>
</dbReference>
<dbReference type="PROSITE" id="PS51898">
    <property type="entry name" value="TYR_RECOMBINASE"/>
    <property type="match status" value="1"/>
</dbReference>
<dbReference type="PANTHER" id="PTHR30629">
    <property type="entry name" value="PROPHAGE INTEGRASE"/>
    <property type="match status" value="1"/>
</dbReference>
<dbReference type="AlphaFoldDB" id="H8L2A2"/>
<evidence type="ECO:0000313" key="6">
    <source>
        <dbReference type="EMBL" id="AFC84736.1"/>
    </source>
</evidence>
<dbReference type="HOGENOM" id="CLU_027562_0_0_6"/>
<evidence type="ECO:0000259" key="5">
    <source>
        <dbReference type="PROSITE" id="PS51898"/>
    </source>
</evidence>
<dbReference type="InterPro" id="IPR053876">
    <property type="entry name" value="Phage_int_M"/>
</dbReference>
<protein>
    <submittedName>
        <fullName evidence="6">Integrase</fullName>
    </submittedName>
</protein>
<dbReference type="KEGG" id="fau:Fraau_0240"/>
<dbReference type="PANTHER" id="PTHR30629:SF2">
    <property type="entry name" value="PROPHAGE INTEGRASE INTS-RELATED"/>
    <property type="match status" value="1"/>
</dbReference>
<dbReference type="InterPro" id="IPR038488">
    <property type="entry name" value="Integrase_DNA-bd_sf"/>
</dbReference>
<dbReference type="GO" id="GO:0006310">
    <property type="term" value="P:DNA recombination"/>
    <property type="evidence" value="ECO:0007669"/>
    <property type="project" value="UniProtKB-KW"/>
</dbReference>
<gene>
    <name evidence="6" type="ordered locus">Fraau_0240</name>
</gene>
<dbReference type="STRING" id="767434.Fraau_0240"/>
<dbReference type="eggNOG" id="COG0582">
    <property type="taxonomic scope" value="Bacteria"/>
</dbReference>
<dbReference type="InterPro" id="IPR002104">
    <property type="entry name" value="Integrase_catalytic"/>
</dbReference>
<dbReference type="InterPro" id="IPR010998">
    <property type="entry name" value="Integrase_recombinase_N"/>
</dbReference>
<dbReference type="CDD" id="cd00801">
    <property type="entry name" value="INT_P4_C"/>
    <property type="match status" value="1"/>
</dbReference>
<dbReference type="GO" id="GO:0015074">
    <property type="term" value="P:DNA integration"/>
    <property type="evidence" value="ECO:0007669"/>
    <property type="project" value="UniProtKB-KW"/>
</dbReference>
<evidence type="ECO:0000256" key="3">
    <source>
        <dbReference type="ARBA" id="ARBA00023125"/>
    </source>
</evidence>
<comment type="similarity">
    <text evidence="1">Belongs to the 'phage' integrase family.</text>
</comment>
<proteinExistence type="inferred from homology"/>
<keyword evidence="4" id="KW-0233">DNA recombination</keyword>
<sequence>MLTDKEIKNIPLPLDGEVKKIRMGNSLYLLLQSSGSGYWSLSYRANGKQKSVTVAPPWPETKAKDAVRKAAVMRETIRNGDDPLVSRRKARVGQLTQPDRHFDVVAMAWYDYRKPAWKPNTASQVKSYLEREIIPAFKGRALDDISTREIATLLQSYSQRGVIDTGIKVRQWITRIYEYARAMGLTQADPCRDVKALHFHHQQGQRKQPHVSQAELPELVKAIRSYAGSPIVRICAELMLWTANRPGVTRSVKWSELDLDAGLWKIAKGRAMHKEGHRHETPLPRQAIAALLELQPFTGHFEHVFPGRNEPSQPISDGAVNAMLKAQGFAGRQTPHGIRHVVSTALNERGYRPDLIERQLTHGDPDKVRGIYNEAMLIPERREMMQAWADELDHIREINVKDQRAP</sequence>
<dbReference type="InterPro" id="IPR011010">
    <property type="entry name" value="DNA_brk_join_enz"/>
</dbReference>
<evidence type="ECO:0000256" key="1">
    <source>
        <dbReference type="ARBA" id="ARBA00008857"/>
    </source>
</evidence>
<evidence type="ECO:0000256" key="4">
    <source>
        <dbReference type="ARBA" id="ARBA00023172"/>
    </source>
</evidence>
<dbReference type="Pfam" id="PF13356">
    <property type="entry name" value="Arm-DNA-bind_3"/>
    <property type="match status" value="1"/>
</dbReference>
<evidence type="ECO:0000313" key="7">
    <source>
        <dbReference type="Proteomes" id="UP000005234"/>
    </source>
</evidence>
<name>H8L2A2_FRAAD</name>
<dbReference type="OrthoDB" id="9795573at2"/>
<dbReference type="Proteomes" id="UP000005234">
    <property type="component" value="Chromosome"/>
</dbReference>
<dbReference type="SUPFAM" id="SSF56349">
    <property type="entry name" value="DNA breaking-rejoining enzymes"/>
    <property type="match status" value="1"/>
</dbReference>